<dbReference type="EMBL" id="JAPFFF010000041">
    <property type="protein sequence ID" value="KAK8841498.1"/>
    <property type="molecule type" value="Genomic_DNA"/>
</dbReference>
<name>A0ABR2H5J6_9EUKA</name>
<keyword evidence="2" id="KW-1185">Reference proteome</keyword>
<dbReference type="Proteomes" id="UP001470230">
    <property type="component" value="Unassembled WGS sequence"/>
</dbReference>
<sequence>MRSRIAGYRTISDIFSCQTSSNNQSNFVKTLIKLENKELLNPNLIDYISYNLIPTFFNYFIERNSFNSFCTFIQQLQNNFEQQRIKINLHILLSRPLFQSPLLTEFLHHTICPFFRPLFQQELNINDEKLIKDIQQNILSCIQQNIGSFPHNIKLFLEKFESKIDFLKECLFKPMSKRPELFLVSDYWNVGIPEEETHLKEMIQKVFDDELIEKVLSFIFENKYFDKCFINESEKVPIIQFKPMIKLDLFDLECIDLIQTCIEKIDNNELNDDDSLLSILSIYDNLNLRGYVLYCVDFPFFENDFYKQQEISINDVNDCWFHFNKMIKDSPPLPLNINLPKEKVTVESFLDLVERYLVETCDQNTIESQRLSFNFFKENLLNNPKEQQYIQTKESLLFKTQYLRKYAEDETIQSQLITQFYFDSTELELKQTHSVRLINFLSSSIESNIIQYIPNKKPTKIDYQLDPNIIYENNVNPFLPKNYSDYELFPIISVIMHRTFEGMSFSDFKSQRQELAKYDQMCDEAKSHSSIEGFIEDDFFKSYMQTLFNRDNNDLFYFYEQEISKVFENDDDFISKFDDLSRIANLFLGFVYDIYGIEGADYTYSVIKGLMSISNKPEFISNHAFMSYAYNEKTFPFFFIVDAHIVASILGDNCDLSIVLNKLLKHRKITEIYIVGNDPEKMISLLLMIKDLVKSKNTFCEKELTVIKDQINSNPDPLISLDLNSENLYPINVLSFVVLCKYIRPSKRQDFDGKYAIYAFSSDTDNKECLDAFIKNKHITNKMKMIVYETSIGNINTKKINCIKYDEFSHCFKELMKPLCFRQGW</sequence>
<proteinExistence type="predicted"/>
<reference evidence="1 2" key="1">
    <citation type="submission" date="2024-04" db="EMBL/GenBank/DDBJ databases">
        <title>Tritrichomonas musculus Genome.</title>
        <authorList>
            <person name="Alves-Ferreira E."/>
            <person name="Grigg M."/>
            <person name="Lorenzi H."/>
            <person name="Galac M."/>
        </authorList>
    </citation>
    <scope>NUCLEOTIDE SEQUENCE [LARGE SCALE GENOMIC DNA]</scope>
    <source>
        <strain evidence="1 2">EAF2021</strain>
    </source>
</reference>
<organism evidence="1 2">
    <name type="scientific">Tritrichomonas musculus</name>
    <dbReference type="NCBI Taxonomy" id="1915356"/>
    <lineage>
        <taxon>Eukaryota</taxon>
        <taxon>Metamonada</taxon>
        <taxon>Parabasalia</taxon>
        <taxon>Tritrichomonadida</taxon>
        <taxon>Tritrichomonadidae</taxon>
        <taxon>Tritrichomonas</taxon>
    </lineage>
</organism>
<evidence type="ECO:0000313" key="1">
    <source>
        <dbReference type="EMBL" id="KAK8841498.1"/>
    </source>
</evidence>
<comment type="caution">
    <text evidence="1">The sequence shown here is derived from an EMBL/GenBank/DDBJ whole genome shotgun (WGS) entry which is preliminary data.</text>
</comment>
<accession>A0ABR2H5J6</accession>
<evidence type="ECO:0000313" key="2">
    <source>
        <dbReference type="Proteomes" id="UP001470230"/>
    </source>
</evidence>
<gene>
    <name evidence="1" type="ORF">M9Y10_027117</name>
</gene>
<protein>
    <submittedName>
        <fullName evidence="1">Uncharacterized protein</fullName>
    </submittedName>
</protein>